<gene>
    <name evidence="2" type="ORF">AXI58_19235</name>
</gene>
<dbReference type="InterPro" id="IPR012651">
    <property type="entry name" value="Thia_Transptr_ThiT"/>
</dbReference>
<dbReference type="NCBIfam" id="TIGR02357">
    <property type="entry name" value="ECF_ThiT_YuaJ"/>
    <property type="match status" value="1"/>
</dbReference>
<feature type="transmembrane region" description="Helical" evidence="1">
    <location>
        <begin position="7"/>
        <end position="27"/>
    </location>
</feature>
<keyword evidence="1" id="KW-1133">Transmembrane helix</keyword>
<dbReference type="RefSeq" id="WP_061522378.1">
    <property type="nucleotide sequence ID" value="NZ_JARLZY010000009.1"/>
</dbReference>
<proteinExistence type="predicted"/>
<accession>A0A150F5H2</accession>
<dbReference type="Gene3D" id="1.10.1760.20">
    <property type="match status" value="1"/>
</dbReference>
<feature type="transmembrane region" description="Helical" evidence="1">
    <location>
        <begin position="116"/>
        <end position="144"/>
    </location>
</feature>
<evidence type="ECO:0000313" key="2">
    <source>
        <dbReference type="EMBL" id="KXZ17531.1"/>
    </source>
</evidence>
<keyword evidence="1" id="KW-0472">Membrane</keyword>
<organism evidence="2 3">
    <name type="scientific">Bacillus nakamurai</name>
    <dbReference type="NCBI Taxonomy" id="1793963"/>
    <lineage>
        <taxon>Bacteria</taxon>
        <taxon>Bacillati</taxon>
        <taxon>Bacillota</taxon>
        <taxon>Bacilli</taxon>
        <taxon>Bacillales</taxon>
        <taxon>Bacillaceae</taxon>
        <taxon>Bacillus</taxon>
    </lineage>
</organism>
<dbReference type="STRING" id="1793963.AXI58_19235"/>
<protein>
    <submittedName>
        <fullName evidence="2">Energy-coupled thiamine transporter ThiT</fullName>
    </submittedName>
</protein>
<keyword evidence="3" id="KW-1185">Reference proteome</keyword>
<dbReference type="OrthoDB" id="9795813at2"/>
<reference evidence="3" key="1">
    <citation type="submission" date="2016-02" db="EMBL/GenBank/DDBJ databases">
        <authorList>
            <person name="Dunlap C."/>
        </authorList>
    </citation>
    <scope>NUCLEOTIDE SEQUENCE [LARGE SCALE GENOMIC DNA]</scope>
    <source>
        <strain evidence="3">NRRL B-41092</strain>
    </source>
</reference>
<feature type="transmembrane region" description="Helical" evidence="1">
    <location>
        <begin position="83"/>
        <end position="104"/>
    </location>
</feature>
<comment type="caution">
    <text evidence="2">The sequence shown here is derived from an EMBL/GenBank/DDBJ whole genome shotgun (WGS) entry which is preliminary data.</text>
</comment>
<feature type="transmembrane region" description="Helical" evidence="1">
    <location>
        <begin position="58"/>
        <end position="77"/>
    </location>
</feature>
<keyword evidence="1" id="KW-0812">Transmembrane</keyword>
<name>A0A150F5H2_9BACI</name>
<feature type="transmembrane region" description="Helical" evidence="1">
    <location>
        <begin position="33"/>
        <end position="51"/>
    </location>
</feature>
<dbReference type="Pfam" id="PF09515">
    <property type="entry name" value="Thia_YuaJ"/>
    <property type="match status" value="1"/>
</dbReference>
<dbReference type="EMBL" id="LSBA01000020">
    <property type="protein sequence ID" value="KXZ17531.1"/>
    <property type="molecule type" value="Genomic_DNA"/>
</dbReference>
<evidence type="ECO:0000256" key="1">
    <source>
        <dbReference type="SAM" id="Phobius"/>
    </source>
</evidence>
<evidence type="ECO:0000313" key="3">
    <source>
        <dbReference type="Proteomes" id="UP000075430"/>
    </source>
</evidence>
<dbReference type="GO" id="GO:0015234">
    <property type="term" value="F:thiamine transmembrane transporter activity"/>
    <property type="evidence" value="ECO:0007669"/>
    <property type="project" value="InterPro"/>
</dbReference>
<feature type="transmembrane region" description="Helical" evidence="1">
    <location>
        <begin position="164"/>
        <end position="187"/>
    </location>
</feature>
<sequence>MNQSTQLVRLIEIAIMTGAAVILDIVSGMFLRMPQGGSVSIMMIPIFLISFRRGVKAGLTTGFLTGLVQIAIGNLFLQHPVQLLLDYIAAFAVIGFSGFFASAVRKAAFAKKRSALTVYVVIAVFIGSILRYAAHVVSGAVFFGSYAPKGTPVWIYSLGYNATYMVPSFIICAIVLCLLFITAPRLLETKRTD</sequence>
<dbReference type="GO" id="GO:0005886">
    <property type="term" value="C:plasma membrane"/>
    <property type="evidence" value="ECO:0007669"/>
    <property type="project" value="InterPro"/>
</dbReference>
<dbReference type="Proteomes" id="UP000075430">
    <property type="component" value="Unassembled WGS sequence"/>
</dbReference>
<dbReference type="AlphaFoldDB" id="A0A150F5H2"/>